<dbReference type="NCBIfam" id="NF001134">
    <property type="entry name" value="PRK00142.1-2"/>
    <property type="match status" value="1"/>
</dbReference>
<dbReference type="PANTHER" id="PTHR43268:SF6">
    <property type="entry name" value="THIOSULFATE SULFURTRANSFERASE_RHODANESE-LIKE DOMAIN-CONTAINING PROTEIN 2"/>
    <property type="match status" value="1"/>
</dbReference>
<proteinExistence type="predicted"/>
<dbReference type="Gene3D" id="3.40.250.10">
    <property type="entry name" value="Rhodanese-like domain"/>
    <property type="match status" value="1"/>
</dbReference>
<evidence type="ECO:0000313" key="3">
    <source>
        <dbReference type="EMBL" id="CAB5058631.1"/>
    </source>
</evidence>
<feature type="domain" description="Rhodanese" evidence="1">
    <location>
        <begin position="75"/>
        <end position="170"/>
    </location>
</feature>
<dbReference type="EMBL" id="CAFBQU010000002">
    <property type="protein sequence ID" value="CAB5058631.1"/>
    <property type="molecule type" value="Genomic_DNA"/>
</dbReference>
<sequence>MKKYVRTTREFQLFKKIDFKWSNGNEEDFPRLAIRVRDEIVTFGVSDEIKVNENGIIGGGKHLSPTEVHDLVKERGEEVIFFDGRNSYEAAIGKFKNAVIPDVKTTPSFVAELETGKYDYLKDKPIITYCTGGIRCEVLSMVMKNRGFKEVYQIAGGIVRYGETFKDDGLWEGSLYIFDKRMNMEFSENSKIIGKCEKCAAPSSKYYNCTNTNCRVLTLACSECISQNDLVSCQKCLN</sequence>
<dbReference type="SMART" id="SM00450">
    <property type="entry name" value="RHOD"/>
    <property type="match status" value="1"/>
</dbReference>
<dbReference type="PROSITE" id="PS50206">
    <property type="entry name" value="RHODANESE_3"/>
    <property type="match status" value="1"/>
</dbReference>
<evidence type="ECO:0000313" key="2">
    <source>
        <dbReference type="EMBL" id="CAB5009375.1"/>
    </source>
</evidence>
<dbReference type="InterPro" id="IPR022111">
    <property type="entry name" value="Rhodanese_C"/>
</dbReference>
<evidence type="ECO:0000259" key="1">
    <source>
        <dbReference type="PROSITE" id="PS50206"/>
    </source>
</evidence>
<dbReference type="InterPro" id="IPR020936">
    <property type="entry name" value="TrhO"/>
</dbReference>
<name>A0A6J7PXM8_9ZZZZ</name>
<protein>
    <submittedName>
        <fullName evidence="2">Unannotated protein</fullName>
    </submittedName>
</protein>
<dbReference type="InterPro" id="IPR001763">
    <property type="entry name" value="Rhodanese-like_dom"/>
</dbReference>
<dbReference type="Pfam" id="PF12368">
    <property type="entry name" value="Rhodanese_C"/>
    <property type="match status" value="1"/>
</dbReference>
<dbReference type="InterPro" id="IPR036873">
    <property type="entry name" value="Rhodanese-like_dom_sf"/>
</dbReference>
<gene>
    <name evidence="2" type="ORF">UFOPK4098_00193</name>
    <name evidence="3" type="ORF">UFOPK4347_00125</name>
</gene>
<dbReference type="AlphaFoldDB" id="A0A6J7PXM8"/>
<dbReference type="PANTHER" id="PTHR43268">
    <property type="entry name" value="THIOSULFATE SULFURTRANSFERASE/RHODANESE-LIKE DOMAIN-CONTAINING PROTEIN 2"/>
    <property type="match status" value="1"/>
</dbReference>
<dbReference type="Pfam" id="PF00581">
    <property type="entry name" value="Rhodanese"/>
    <property type="match status" value="1"/>
</dbReference>
<organism evidence="2">
    <name type="scientific">freshwater metagenome</name>
    <dbReference type="NCBI Taxonomy" id="449393"/>
    <lineage>
        <taxon>unclassified sequences</taxon>
        <taxon>metagenomes</taxon>
        <taxon>ecological metagenomes</taxon>
    </lineage>
</organism>
<reference evidence="2" key="1">
    <citation type="submission" date="2020-05" db="EMBL/GenBank/DDBJ databases">
        <authorList>
            <person name="Chiriac C."/>
            <person name="Salcher M."/>
            <person name="Ghai R."/>
            <person name="Kavagutti S V."/>
        </authorList>
    </citation>
    <scope>NUCLEOTIDE SEQUENCE</scope>
</reference>
<accession>A0A6J7PXM8</accession>
<dbReference type="SUPFAM" id="SSF52821">
    <property type="entry name" value="Rhodanese/Cell cycle control phosphatase"/>
    <property type="match status" value="1"/>
</dbReference>
<dbReference type="EMBL" id="CAFBPN010000004">
    <property type="protein sequence ID" value="CAB5009375.1"/>
    <property type="molecule type" value="Genomic_DNA"/>
</dbReference>